<dbReference type="AlphaFoldDB" id="A0AAV7WG30"/>
<keyword evidence="1" id="KW-0812">Transmembrane</keyword>
<evidence type="ECO:0000313" key="2">
    <source>
        <dbReference type="EMBL" id="KAJ1211956.1"/>
    </source>
</evidence>
<sequence>MVDAVGGGAWTPELGALVQCLLGFLVPKTGSRSEHRACLGPPRPQWISPLVWGLPPVAAPCAACLAAVWLRD</sequence>
<evidence type="ECO:0000313" key="3">
    <source>
        <dbReference type="Proteomes" id="UP001066276"/>
    </source>
</evidence>
<gene>
    <name evidence="2" type="ORF">NDU88_007304</name>
</gene>
<proteinExistence type="predicted"/>
<keyword evidence="1" id="KW-1133">Transmembrane helix</keyword>
<comment type="caution">
    <text evidence="2">The sequence shown here is derived from an EMBL/GenBank/DDBJ whole genome shotgun (WGS) entry which is preliminary data.</text>
</comment>
<protein>
    <submittedName>
        <fullName evidence="2">Uncharacterized protein</fullName>
    </submittedName>
</protein>
<name>A0AAV7WG30_PLEWA</name>
<keyword evidence="3" id="KW-1185">Reference proteome</keyword>
<accession>A0AAV7WG30</accession>
<reference evidence="2" key="1">
    <citation type="journal article" date="2022" name="bioRxiv">
        <title>Sequencing and chromosome-scale assembly of the giantPleurodeles waltlgenome.</title>
        <authorList>
            <person name="Brown T."/>
            <person name="Elewa A."/>
            <person name="Iarovenko S."/>
            <person name="Subramanian E."/>
            <person name="Araus A.J."/>
            <person name="Petzold A."/>
            <person name="Susuki M."/>
            <person name="Suzuki K.-i.T."/>
            <person name="Hayashi T."/>
            <person name="Toyoda A."/>
            <person name="Oliveira C."/>
            <person name="Osipova E."/>
            <person name="Leigh N.D."/>
            <person name="Simon A."/>
            <person name="Yun M.H."/>
        </authorList>
    </citation>
    <scope>NUCLEOTIDE SEQUENCE</scope>
    <source>
        <strain evidence="2">20211129_DDA</strain>
        <tissue evidence="2">Liver</tissue>
    </source>
</reference>
<keyword evidence="1" id="KW-0472">Membrane</keyword>
<organism evidence="2 3">
    <name type="scientific">Pleurodeles waltl</name>
    <name type="common">Iberian ribbed newt</name>
    <dbReference type="NCBI Taxonomy" id="8319"/>
    <lineage>
        <taxon>Eukaryota</taxon>
        <taxon>Metazoa</taxon>
        <taxon>Chordata</taxon>
        <taxon>Craniata</taxon>
        <taxon>Vertebrata</taxon>
        <taxon>Euteleostomi</taxon>
        <taxon>Amphibia</taxon>
        <taxon>Batrachia</taxon>
        <taxon>Caudata</taxon>
        <taxon>Salamandroidea</taxon>
        <taxon>Salamandridae</taxon>
        <taxon>Pleurodelinae</taxon>
        <taxon>Pleurodeles</taxon>
    </lineage>
</organism>
<feature type="transmembrane region" description="Helical" evidence="1">
    <location>
        <begin position="50"/>
        <end position="70"/>
    </location>
</feature>
<dbReference type="EMBL" id="JANPWB010000002">
    <property type="protein sequence ID" value="KAJ1211956.1"/>
    <property type="molecule type" value="Genomic_DNA"/>
</dbReference>
<evidence type="ECO:0000256" key="1">
    <source>
        <dbReference type="SAM" id="Phobius"/>
    </source>
</evidence>
<dbReference type="Proteomes" id="UP001066276">
    <property type="component" value="Chromosome 1_2"/>
</dbReference>